<accession>A0A0E0DQ18</accession>
<dbReference type="Gramene" id="OMERI05G10840.1">
    <property type="protein sequence ID" value="OMERI05G10840.1"/>
    <property type="gene ID" value="OMERI05G10840"/>
</dbReference>
<dbReference type="EnsemblPlants" id="OMERI05G10840.1">
    <property type="protein sequence ID" value="OMERI05G10840.1"/>
    <property type="gene ID" value="OMERI05G10840"/>
</dbReference>
<evidence type="ECO:0000313" key="2">
    <source>
        <dbReference type="Proteomes" id="UP000008021"/>
    </source>
</evidence>
<dbReference type="HOGENOM" id="CLU_3433310_0_0_1"/>
<evidence type="ECO:0000313" key="1">
    <source>
        <dbReference type="EnsemblPlants" id="OMERI05G10840.1"/>
    </source>
</evidence>
<keyword evidence="2" id="KW-1185">Reference proteome</keyword>
<dbReference type="Proteomes" id="UP000008021">
    <property type="component" value="Chromosome 5"/>
</dbReference>
<organism evidence="1">
    <name type="scientific">Oryza meridionalis</name>
    <dbReference type="NCBI Taxonomy" id="40149"/>
    <lineage>
        <taxon>Eukaryota</taxon>
        <taxon>Viridiplantae</taxon>
        <taxon>Streptophyta</taxon>
        <taxon>Embryophyta</taxon>
        <taxon>Tracheophyta</taxon>
        <taxon>Spermatophyta</taxon>
        <taxon>Magnoliopsida</taxon>
        <taxon>Liliopsida</taxon>
        <taxon>Poales</taxon>
        <taxon>Poaceae</taxon>
        <taxon>BOP clade</taxon>
        <taxon>Oryzoideae</taxon>
        <taxon>Oryzeae</taxon>
        <taxon>Oryzinae</taxon>
        <taxon>Oryza</taxon>
    </lineage>
</organism>
<proteinExistence type="predicted"/>
<reference evidence="1" key="1">
    <citation type="submission" date="2015-04" db="UniProtKB">
        <authorList>
            <consortium name="EnsemblPlants"/>
        </authorList>
    </citation>
    <scope>IDENTIFICATION</scope>
</reference>
<name>A0A0E0DQ18_9ORYZ</name>
<protein>
    <submittedName>
        <fullName evidence="1">Uncharacterized protein</fullName>
    </submittedName>
</protein>
<dbReference type="AlphaFoldDB" id="A0A0E0DQ18"/>
<sequence length="16" mass="1731">MGSYTKWGGYVQGPTV</sequence>
<reference evidence="1" key="2">
    <citation type="submission" date="2018-05" db="EMBL/GenBank/DDBJ databases">
        <title>OmerRS3 (Oryza meridionalis Reference Sequence Version 3).</title>
        <authorList>
            <person name="Zhang J."/>
            <person name="Kudrna D."/>
            <person name="Lee S."/>
            <person name="Talag J."/>
            <person name="Welchert J."/>
            <person name="Wing R.A."/>
        </authorList>
    </citation>
    <scope>NUCLEOTIDE SEQUENCE [LARGE SCALE GENOMIC DNA]</scope>
    <source>
        <strain evidence="1">cv. OR44</strain>
    </source>
</reference>